<feature type="region of interest" description="Disordered" evidence="2">
    <location>
        <begin position="1"/>
        <end position="20"/>
    </location>
</feature>
<accession>A0ABD2IXJ8</accession>
<protein>
    <submittedName>
        <fullName evidence="3">Uncharacterized protein</fullName>
    </submittedName>
</protein>
<name>A0ABD2IXJ8_9BILA</name>
<evidence type="ECO:0000256" key="1">
    <source>
        <dbReference type="SAM" id="Coils"/>
    </source>
</evidence>
<keyword evidence="4" id="KW-1185">Reference proteome</keyword>
<proteinExistence type="predicted"/>
<feature type="compositionally biased region" description="Basic and acidic residues" evidence="2">
    <location>
        <begin position="55"/>
        <end position="64"/>
    </location>
</feature>
<evidence type="ECO:0000313" key="3">
    <source>
        <dbReference type="EMBL" id="KAL3082550.1"/>
    </source>
</evidence>
<reference evidence="3 4" key="1">
    <citation type="submission" date="2024-10" db="EMBL/GenBank/DDBJ databases">
        <authorList>
            <person name="Kim D."/>
        </authorList>
    </citation>
    <scope>NUCLEOTIDE SEQUENCE [LARGE SCALE GENOMIC DNA]</scope>
    <source>
        <strain evidence="3">BH-2024</strain>
    </source>
</reference>
<dbReference type="EMBL" id="JBICBT010001106">
    <property type="protein sequence ID" value="KAL3082550.1"/>
    <property type="molecule type" value="Genomic_DNA"/>
</dbReference>
<feature type="region of interest" description="Disordered" evidence="2">
    <location>
        <begin position="308"/>
        <end position="335"/>
    </location>
</feature>
<feature type="coiled-coil region" evidence="1">
    <location>
        <begin position="184"/>
        <end position="211"/>
    </location>
</feature>
<keyword evidence="1" id="KW-0175">Coiled coil</keyword>
<gene>
    <name evidence="3" type="ORF">niasHT_030564</name>
</gene>
<dbReference type="AlphaFoldDB" id="A0ABD2IXJ8"/>
<dbReference type="Proteomes" id="UP001620626">
    <property type="component" value="Unassembled WGS sequence"/>
</dbReference>
<organism evidence="3 4">
    <name type="scientific">Heterodera trifolii</name>
    <dbReference type="NCBI Taxonomy" id="157864"/>
    <lineage>
        <taxon>Eukaryota</taxon>
        <taxon>Metazoa</taxon>
        <taxon>Ecdysozoa</taxon>
        <taxon>Nematoda</taxon>
        <taxon>Chromadorea</taxon>
        <taxon>Rhabditida</taxon>
        <taxon>Tylenchina</taxon>
        <taxon>Tylenchomorpha</taxon>
        <taxon>Tylenchoidea</taxon>
        <taxon>Heteroderidae</taxon>
        <taxon>Heteroderinae</taxon>
        <taxon>Heterodera</taxon>
    </lineage>
</organism>
<evidence type="ECO:0000256" key="2">
    <source>
        <dbReference type="SAM" id="MobiDB-lite"/>
    </source>
</evidence>
<comment type="caution">
    <text evidence="3">The sequence shown here is derived from an EMBL/GenBank/DDBJ whole genome shotgun (WGS) entry which is preliminary data.</text>
</comment>
<evidence type="ECO:0000313" key="4">
    <source>
        <dbReference type="Proteomes" id="UP001620626"/>
    </source>
</evidence>
<feature type="region of interest" description="Disordered" evidence="2">
    <location>
        <begin position="42"/>
        <end position="89"/>
    </location>
</feature>
<sequence>MGKSFIKSEQSIGNEKEMAQFSLDVQIKKEIKNEVKLERFEEEIKNEQSEQMDEIGGKKPKKDEEETEMEQDRSSSTNSDETAEEFDNDEQKRKLMILKEYDIRRKEWKLKNGIKKENRYKIEAEIAKGLGTNRDKIYQWKRENVPTHQKRSEETKRKTVEKFEKMKIEYKNKWEKEKFEGQIAKEMERKIQKWKREMQNGEIKSAEMAKEFGKRKRALEQKKYNEFEQEIAKKLGTNRGSIYKWKRELEHGNVLQMSSEWLRDPKGGSVQRNGQGIGQGMCRGLGQGFSEGNGKGIGQGKCQGMCQGSGQGNGQGNGQGIGQGDGQGRGKGMLC</sequence>